<dbReference type="GO" id="GO:0005509">
    <property type="term" value="F:calcium ion binding"/>
    <property type="evidence" value="ECO:0007669"/>
    <property type="project" value="InterPro"/>
</dbReference>
<keyword evidence="12" id="KW-0325">Glycoprotein</keyword>
<comment type="caution">
    <text evidence="17">The sequence shown here is derived from an EMBL/GenBank/DDBJ whole genome shotgun (WGS) entry which is preliminary data.</text>
</comment>
<gene>
    <name evidence="17" type="ORF">H6P81_003765</name>
</gene>
<dbReference type="PROSITE" id="PS00108">
    <property type="entry name" value="PROTEIN_KINASE_ST"/>
    <property type="match status" value="1"/>
</dbReference>
<dbReference type="GO" id="GO:0005524">
    <property type="term" value="F:ATP binding"/>
    <property type="evidence" value="ECO:0007669"/>
    <property type="project" value="UniProtKB-UniRule"/>
</dbReference>
<dbReference type="Pfam" id="PF13947">
    <property type="entry name" value="GUB_WAK_bind"/>
    <property type="match status" value="1"/>
</dbReference>
<feature type="binding site" evidence="13">
    <location>
        <position position="448"/>
    </location>
    <ligand>
        <name>ATP</name>
        <dbReference type="ChEBI" id="CHEBI:30616"/>
    </ligand>
</feature>
<dbReference type="CDD" id="cd14066">
    <property type="entry name" value="STKc_IRAK"/>
    <property type="match status" value="1"/>
</dbReference>
<evidence type="ECO:0000256" key="15">
    <source>
        <dbReference type="SAM" id="SignalP"/>
    </source>
</evidence>
<dbReference type="FunFam" id="2.10.25.10:FF:000628">
    <property type="entry name" value="Wall-associated receptor kinase 2"/>
    <property type="match status" value="1"/>
</dbReference>
<keyword evidence="10 14" id="KW-0472">Membrane</keyword>
<keyword evidence="7" id="KW-0418">Kinase</keyword>
<keyword evidence="3" id="KW-0808">Transferase</keyword>
<dbReference type="InterPro" id="IPR025287">
    <property type="entry name" value="WAK_GUB"/>
</dbReference>
<feature type="domain" description="Protein kinase" evidence="16">
    <location>
        <begin position="419"/>
        <end position="699"/>
    </location>
</feature>
<dbReference type="SMART" id="SM00181">
    <property type="entry name" value="EGF"/>
    <property type="match status" value="2"/>
</dbReference>
<evidence type="ECO:0000256" key="3">
    <source>
        <dbReference type="ARBA" id="ARBA00022679"/>
    </source>
</evidence>
<evidence type="ECO:0000256" key="5">
    <source>
        <dbReference type="ARBA" id="ARBA00022729"/>
    </source>
</evidence>
<dbReference type="GO" id="GO:0030247">
    <property type="term" value="F:polysaccharide binding"/>
    <property type="evidence" value="ECO:0007669"/>
    <property type="project" value="InterPro"/>
</dbReference>
<feature type="chain" id="PRO_5043484992" description="Protein kinase domain-containing protein" evidence="15">
    <location>
        <begin position="27"/>
        <end position="735"/>
    </location>
</feature>
<dbReference type="SMART" id="SM00220">
    <property type="entry name" value="S_TKc"/>
    <property type="match status" value="1"/>
</dbReference>
<feature type="transmembrane region" description="Helical" evidence="14">
    <location>
        <begin position="347"/>
        <end position="366"/>
    </location>
</feature>
<dbReference type="InterPro" id="IPR001881">
    <property type="entry name" value="EGF-like_Ca-bd_dom"/>
</dbReference>
<dbReference type="InterPro" id="IPR017441">
    <property type="entry name" value="Protein_kinase_ATP_BS"/>
</dbReference>
<feature type="signal peptide" evidence="15">
    <location>
        <begin position="1"/>
        <end position="26"/>
    </location>
</feature>
<dbReference type="InterPro" id="IPR008271">
    <property type="entry name" value="Ser/Thr_kinase_AS"/>
</dbReference>
<keyword evidence="5 15" id="KW-0732">Signal</keyword>
<evidence type="ECO:0000256" key="9">
    <source>
        <dbReference type="ARBA" id="ARBA00022989"/>
    </source>
</evidence>
<keyword evidence="18" id="KW-1185">Reference proteome</keyword>
<evidence type="ECO:0000256" key="11">
    <source>
        <dbReference type="ARBA" id="ARBA00023157"/>
    </source>
</evidence>
<dbReference type="AlphaFoldDB" id="A0AAV7FHB2"/>
<evidence type="ECO:0000313" key="18">
    <source>
        <dbReference type="Proteomes" id="UP000825729"/>
    </source>
</evidence>
<proteinExistence type="predicted"/>
<dbReference type="InterPro" id="IPR000152">
    <property type="entry name" value="EGF-type_Asp/Asn_hydroxyl_site"/>
</dbReference>
<keyword evidence="11" id="KW-1015">Disulfide bond</keyword>
<dbReference type="Gene3D" id="3.30.200.20">
    <property type="entry name" value="Phosphorylase Kinase, domain 1"/>
    <property type="match status" value="1"/>
</dbReference>
<dbReference type="PROSITE" id="PS01187">
    <property type="entry name" value="EGF_CA"/>
    <property type="match status" value="1"/>
</dbReference>
<keyword evidence="9 14" id="KW-1133">Transmembrane helix</keyword>
<dbReference type="PROSITE" id="PS00107">
    <property type="entry name" value="PROTEIN_KINASE_ATP"/>
    <property type="match status" value="1"/>
</dbReference>
<keyword evidence="2" id="KW-0723">Serine/threonine-protein kinase</keyword>
<evidence type="ECO:0000313" key="17">
    <source>
        <dbReference type="EMBL" id="KAG9459257.1"/>
    </source>
</evidence>
<accession>A0AAV7FHB2</accession>
<comment type="subcellular location">
    <subcellularLocation>
        <location evidence="1">Membrane</location>
        <topology evidence="1">Single-pass type I membrane protein</topology>
    </subcellularLocation>
</comment>
<evidence type="ECO:0000256" key="14">
    <source>
        <dbReference type="SAM" id="Phobius"/>
    </source>
</evidence>
<dbReference type="GO" id="GO:0004674">
    <property type="term" value="F:protein serine/threonine kinase activity"/>
    <property type="evidence" value="ECO:0007669"/>
    <property type="project" value="UniProtKB-KW"/>
</dbReference>
<dbReference type="InterPro" id="IPR018097">
    <property type="entry name" value="EGF_Ca-bd_CS"/>
</dbReference>
<evidence type="ECO:0000256" key="7">
    <source>
        <dbReference type="ARBA" id="ARBA00022777"/>
    </source>
</evidence>
<dbReference type="SMART" id="SM00179">
    <property type="entry name" value="EGF_CA"/>
    <property type="match status" value="1"/>
</dbReference>
<dbReference type="InterPro" id="IPR000742">
    <property type="entry name" value="EGF"/>
</dbReference>
<evidence type="ECO:0000256" key="13">
    <source>
        <dbReference type="PROSITE-ProRule" id="PRU10141"/>
    </source>
</evidence>
<evidence type="ECO:0000256" key="8">
    <source>
        <dbReference type="ARBA" id="ARBA00022840"/>
    </source>
</evidence>
<dbReference type="InterPro" id="IPR011009">
    <property type="entry name" value="Kinase-like_dom_sf"/>
</dbReference>
<dbReference type="SUPFAM" id="SSF57196">
    <property type="entry name" value="EGF/Laminin"/>
    <property type="match status" value="1"/>
</dbReference>
<dbReference type="Gene3D" id="1.10.510.10">
    <property type="entry name" value="Transferase(Phosphotransferase) domain 1"/>
    <property type="match status" value="1"/>
</dbReference>
<evidence type="ECO:0000256" key="4">
    <source>
        <dbReference type="ARBA" id="ARBA00022692"/>
    </source>
</evidence>
<reference evidence="17 18" key="1">
    <citation type="submission" date="2021-07" db="EMBL/GenBank/DDBJ databases">
        <title>The Aristolochia fimbriata genome: insights into angiosperm evolution, floral development and chemical biosynthesis.</title>
        <authorList>
            <person name="Jiao Y."/>
        </authorList>
    </citation>
    <scope>NUCLEOTIDE SEQUENCE [LARGE SCALE GENOMIC DNA]</scope>
    <source>
        <strain evidence="17">IBCAS-2021</strain>
        <tissue evidence="17">Leaf</tissue>
    </source>
</reference>
<dbReference type="PANTHER" id="PTHR27005">
    <property type="entry name" value="WALL-ASSOCIATED RECEPTOR KINASE-LIKE 21"/>
    <property type="match status" value="1"/>
</dbReference>
<keyword evidence="6 13" id="KW-0547">Nucleotide-binding</keyword>
<dbReference type="InterPro" id="IPR000719">
    <property type="entry name" value="Prot_kinase_dom"/>
</dbReference>
<protein>
    <recommendedName>
        <fullName evidence="16">Protein kinase domain-containing protein</fullName>
    </recommendedName>
</protein>
<evidence type="ECO:0000256" key="2">
    <source>
        <dbReference type="ARBA" id="ARBA00022527"/>
    </source>
</evidence>
<dbReference type="Gene3D" id="2.90.20.10">
    <property type="entry name" value="Plasmodium vivax P25 domain"/>
    <property type="match status" value="1"/>
</dbReference>
<dbReference type="PROSITE" id="PS50011">
    <property type="entry name" value="PROTEIN_KINASE_DOM"/>
    <property type="match status" value="1"/>
</dbReference>
<evidence type="ECO:0000256" key="12">
    <source>
        <dbReference type="ARBA" id="ARBA00023180"/>
    </source>
</evidence>
<dbReference type="GO" id="GO:0007166">
    <property type="term" value="P:cell surface receptor signaling pathway"/>
    <property type="evidence" value="ECO:0007669"/>
    <property type="project" value="InterPro"/>
</dbReference>
<dbReference type="PROSITE" id="PS00010">
    <property type="entry name" value="ASX_HYDROXYL"/>
    <property type="match status" value="1"/>
</dbReference>
<dbReference type="SUPFAM" id="SSF56112">
    <property type="entry name" value="Protein kinase-like (PK-like)"/>
    <property type="match status" value="1"/>
</dbReference>
<dbReference type="Pfam" id="PF00069">
    <property type="entry name" value="Pkinase"/>
    <property type="match status" value="1"/>
</dbReference>
<evidence type="ECO:0000256" key="1">
    <source>
        <dbReference type="ARBA" id="ARBA00004479"/>
    </source>
</evidence>
<keyword evidence="4 14" id="KW-0812">Transmembrane</keyword>
<keyword evidence="8 13" id="KW-0067">ATP-binding</keyword>
<organism evidence="17 18">
    <name type="scientific">Aristolochia fimbriata</name>
    <name type="common">White veined hardy Dutchman's pipe vine</name>
    <dbReference type="NCBI Taxonomy" id="158543"/>
    <lineage>
        <taxon>Eukaryota</taxon>
        <taxon>Viridiplantae</taxon>
        <taxon>Streptophyta</taxon>
        <taxon>Embryophyta</taxon>
        <taxon>Tracheophyta</taxon>
        <taxon>Spermatophyta</taxon>
        <taxon>Magnoliopsida</taxon>
        <taxon>Magnoliidae</taxon>
        <taxon>Piperales</taxon>
        <taxon>Aristolochiaceae</taxon>
        <taxon>Aristolochia</taxon>
    </lineage>
</organism>
<dbReference type="PANTHER" id="PTHR27005:SF492">
    <property type="entry name" value="LOW QUALITY PROTEIN: WALL-ASSOCIATED RECEPTOR KINASE-LIKE 1"/>
    <property type="match status" value="1"/>
</dbReference>
<dbReference type="CDD" id="cd00054">
    <property type="entry name" value="EGF_CA"/>
    <property type="match status" value="1"/>
</dbReference>
<dbReference type="FunFam" id="1.10.510.10:FF:000084">
    <property type="entry name" value="Wall-associated receptor kinase 2"/>
    <property type="match status" value="1"/>
</dbReference>
<dbReference type="GO" id="GO:0005886">
    <property type="term" value="C:plasma membrane"/>
    <property type="evidence" value="ECO:0007669"/>
    <property type="project" value="TreeGrafter"/>
</dbReference>
<evidence type="ECO:0000256" key="10">
    <source>
        <dbReference type="ARBA" id="ARBA00023136"/>
    </source>
</evidence>
<name>A0AAV7FHB2_ARIFI</name>
<dbReference type="InterPro" id="IPR045274">
    <property type="entry name" value="WAK-like"/>
</dbReference>
<dbReference type="Proteomes" id="UP000825729">
    <property type="component" value="Unassembled WGS sequence"/>
</dbReference>
<dbReference type="EMBL" id="JAINDJ010000002">
    <property type="protein sequence ID" value="KAG9459257.1"/>
    <property type="molecule type" value="Genomic_DNA"/>
</dbReference>
<dbReference type="FunFam" id="3.30.200.20:FF:000043">
    <property type="entry name" value="Wall-associated receptor kinase 2"/>
    <property type="match status" value="1"/>
</dbReference>
<evidence type="ECO:0000259" key="16">
    <source>
        <dbReference type="PROSITE" id="PS50011"/>
    </source>
</evidence>
<sequence length="735" mass="80906">MGMSSKVEIHPLLLLCSLVCITYSSASVTKPGCQSQCGGVAIPYPFGTVEGCYRDRWFSLTCNTSFDPPKLFIGKSDIEVSHISYTELNLKNFIARQCLNSSGQVVRESNAFIEVAEEAPFVFSTRNKFTAVGCDTVAVIVGTKGLNYTGGCLSVCANKETVTNGSCSGVGCCQTSIPKGLKKYSVGLSSLNRHNQSWSFNPCSYGFVVEEKAYNFTVRDLSDPDFVSRLKQTSVVLDWAIGKEKCEQAQRNSTTYACGKHTSCSNSDNGPGYGCSCVEGYEGNPYLPDGCHDTDECQDPSKNDCEGICHDIAGSFYCSCPKGTHGDGRKDGKGCIPDSQQVPLKKIILGIGLSLVFVVIGGYWLYQAWRKRKLMNLREKFFKQNGGLLLQQQLSKHESIQETMKIFSAGELERATENFAETHILGRGGYGTVYRGVLTDQRVVAIKKSKVVDDTQIEQFINEVAILSQINHRNVVKLMGCCLETEVPLLVYEFVSNGTLFHHIHECCSLSWKSRLRIAAETAGALAYLHSAASVPIFHRDVKATNILLDSNYTAKVSDFGASRLVPLEKAQITTLVQGTLGYLDPEYMQTSQLTDKSDVYSFGVVLVELLTGELPLCFKRSQEERSLAMYFLSAMKNDSLFQIVEPRALEEGGTFQVQSVAEVAKRCLRLKGEERPTMKEVAALLEGLVLANSTHPWASHDVHEEANTLLHEPSYTGDYSLNSYVMSTALEAPR</sequence>
<evidence type="ECO:0000256" key="6">
    <source>
        <dbReference type="ARBA" id="ARBA00022741"/>
    </source>
</evidence>